<comment type="caution">
    <text evidence="3">The sequence shown here is derived from an EMBL/GenBank/DDBJ whole genome shotgun (WGS) entry which is preliminary data.</text>
</comment>
<feature type="region of interest" description="Disordered" evidence="1">
    <location>
        <begin position="75"/>
        <end position="126"/>
    </location>
</feature>
<dbReference type="RefSeq" id="WP_118956351.1">
    <property type="nucleotide sequence ID" value="NZ_QHCR01000005.1"/>
</dbReference>
<evidence type="ECO:0000256" key="1">
    <source>
        <dbReference type="SAM" id="MobiDB-lite"/>
    </source>
</evidence>
<proteinExistence type="predicted"/>
<keyword evidence="2" id="KW-0812">Transmembrane</keyword>
<keyword evidence="2" id="KW-1133">Transmembrane helix</keyword>
<evidence type="ECO:0000313" key="3">
    <source>
        <dbReference type="EMBL" id="RHX79668.1"/>
    </source>
</evidence>
<dbReference type="Proteomes" id="UP000285569">
    <property type="component" value="Unassembled WGS sequence"/>
</dbReference>
<sequence>MLNRFLIFFLILIPLLVPIFTLSAKSILLKNGRKIENVDVKIISSGFEVRYKDGKIERFSLQEVQKVHFSDSIPEKSSSVVSNQDKSKNSFQKTENKNPKEKDELVKPLLPNPNEESVRSSGPKQKSKVAVVAEGLIPGWSRLVRSDSYSWKGVGFFFMAAELFLAYKSYAYLKAPTPGSEADLPPSPQMLLAFLLMDSNLTSVAFLNSTYSNSQKVVVSDGTMMERDRYFQERQMYVSAFVFVLILDAFLGYRHEFGNVIPSFNVSFQHKEVSGGITIRF</sequence>
<evidence type="ECO:0000313" key="4">
    <source>
        <dbReference type="Proteomes" id="UP000285569"/>
    </source>
</evidence>
<feature type="compositionally biased region" description="Basic and acidic residues" evidence="1">
    <location>
        <begin position="94"/>
        <end position="106"/>
    </location>
</feature>
<dbReference type="NCBIfam" id="NF047433">
    <property type="entry name" value="Lepto_7_Nterm"/>
    <property type="match status" value="1"/>
</dbReference>
<evidence type="ECO:0000256" key="2">
    <source>
        <dbReference type="SAM" id="Phobius"/>
    </source>
</evidence>
<feature type="transmembrane region" description="Helical" evidence="2">
    <location>
        <begin position="6"/>
        <end position="24"/>
    </location>
</feature>
<protein>
    <submittedName>
        <fullName evidence="3">DNA-binding protein</fullName>
    </submittedName>
</protein>
<keyword evidence="4" id="KW-1185">Reference proteome</keyword>
<feature type="compositionally biased region" description="Polar residues" evidence="1">
    <location>
        <begin position="75"/>
        <end position="93"/>
    </location>
</feature>
<keyword evidence="2" id="KW-0472">Membrane</keyword>
<accession>A0ABX9M2I0</accession>
<dbReference type="GO" id="GO:0003677">
    <property type="term" value="F:DNA binding"/>
    <property type="evidence" value="ECO:0007669"/>
    <property type="project" value="UniProtKB-KW"/>
</dbReference>
<organism evidence="3 4">
    <name type="scientific">Leptospira yasudae</name>
    <dbReference type="NCBI Taxonomy" id="2202201"/>
    <lineage>
        <taxon>Bacteria</taxon>
        <taxon>Pseudomonadati</taxon>
        <taxon>Spirochaetota</taxon>
        <taxon>Spirochaetia</taxon>
        <taxon>Leptospirales</taxon>
        <taxon>Leptospiraceae</taxon>
        <taxon>Leptospira</taxon>
    </lineage>
</organism>
<keyword evidence="3" id="KW-0238">DNA-binding</keyword>
<reference evidence="3 4" key="2">
    <citation type="journal article" date="2020" name="Int. J. Syst. Evol. Microbiol.">
        <title>Leptospira yasudae sp. nov. and Leptospira stimsonii sp. nov., two new species of the pathogenic group isolated from environmental sources.</title>
        <authorList>
            <person name="Casanovas-Massana A."/>
            <person name="Hamond C."/>
            <person name="Santos L.A."/>
            <person name="de Oliveira D."/>
            <person name="Hacker K.P."/>
            <person name="Balassiano I."/>
            <person name="Costa F."/>
            <person name="Medeiros M.A."/>
            <person name="Reis M.G."/>
            <person name="Ko A.I."/>
            <person name="Wunder E.A."/>
        </authorList>
    </citation>
    <scope>NUCLEOTIDE SEQUENCE [LARGE SCALE GENOMIC DNA]</scope>
    <source>
        <strain evidence="3 4">B21</strain>
    </source>
</reference>
<dbReference type="EMBL" id="QHCR01000005">
    <property type="protein sequence ID" value="RHX79668.1"/>
    <property type="molecule type" value="Genomic_DNA"/>
</dbReference>
<reference evidence="4" key="1">
    <citation type="submission" date="2018-05" db="EMBL/GenBank/DDBJ databases">
        <title>Leptospira yasudae sp. nov. and Leptospira stimsonii sp. nov., two pathogenic species of the genus Leptospira isolated from environmental sources.</title>
        <authorList>
            <person name="Casanovas-Massana A."/>
            <person name="Hamond C."/>
            <person name="Santos L.A."/>
            <person name="Hacker K.P."/>
            <person name="Balassiano I."/>
            <person name="Medeiros M.A."/>
            <person name="Reis M.G."/>
            <person name="Ko A.I."/>
            <person name="Wunder E.A."/>
        </authorList>
    </citation>
    <scope>NUCLEOTIDE SEQUENCE [LARGE SCALE GENOMIC DNA]</scope>
    <source>
        <strain evidence="4">B21</strain>
    </source>
</reference>
<gene>
    <name evidence="3" type="ORF">DLM77_12375</name>
</gene>
<name>A0ABX9M2I0_9LEPT</name>